<dbReference type="SMART" id="SM00728">
    <property type="entry name" value="ChW"/>
    <property type="match status" value="4"/>
</dbReference>
<evidence type="ECO:0000313" key="3">
    <source>
        <dbReference type="Proteomes" id="UP000449249"/>
    </source>
</evidence>
<dbReference type="Pfam" id="PF01520">
    <property type="entry name" value="Amidase_3"/>
    <property type="match status" value="1"/>
</dbReference>
<dbReference type="CDD" id="cd02696">
    <property type="entry name" value="MurNAc-LAA"/>
    <property type="match status" value="1"/>
</dbReference>
<proteinExistence type="predicted"/>
<organism evidence="2 3">
    <name type="scientific">Dorea longicatena</name>
    <dbReference type="NCBI Taxonomy" id="88431"/>
    <lineage>
        <taxon>Bacteria</taxon>
        <taxon>Bacillati</taxon>
        <taxon>Bacillota</taxon>
        <taxon>Clostridia</taxon>
        <taxon>Lachnospirales</taxon>
        <taxon>Lachnospiraceae</taxon>
        <taxon>Dorea</taxon>
    </lineage>
</organism>
<dbReference type="InterPro" id="IPR002508">
    <property type="entry name" value="MurNAc-LAA_cat"/>
</dbReference>
<dbReference type="EMBL" id="WWSH01000002">
    <property type="protein sequence ID" value="MZK09302.1"/>
    <property type="molecule type" value="Genomic_DNA"/>
</dbReference>
<dbReference type="GO" id="GO:0008745">
    <property type="term" value="F:N-acetylmuramoyl-L-alanine amidase activity"/>
    <property type="evidence" value="ECO:0007669"/>
    <property type="project" value="InterPro"/>
</dbReference>
<feature type="domain" description="MurNAc-LAA" evidence="1">
    <location>
        <begin position="5"/>
        <end position="166"/>
    </location>
</feature>
<dbReference type="GO" id="GO:0009253">
    <property type="term" value="P:peptidoglycan catabolic process"/>
    <property type="evidence" value="ECO:0007669"/>
    <property type="project" value="InterPro"/>
</dbReference>
<dbReference type="InterPro" id="IPR006637">
    <property type="entry name" value="ChW"/>
</dbReference>
<comment type="caution">
    <text evidence="2">The sequence shown here is derived from an EMBL/GenBank/DDBJ whole genome shotgun (WGS) entry which is preliminary data.</text>
</comment>
<protein>
    <recommendedName>
        <fullName evidence="1">MurNAc-LAA domain-containing protein</fullName>
    </recommendedName>
</protein>
<dbReference type="Pfam" id="PF07538">
    <property type="entry name" value="ChW"/>
    <property type="match status" value="5"/>
</dbReference>
<name>A0A6N9JTT4_9FIRM</name>
<dbReference type="AlphaFoldDB" id="A0A6N9JTT4"/>
<dbReference type="Gene3D" id="3.40.630.40">
    <property type="entry name" value="Zn-dependent exopeptidases"/>
    <property type="match status" value="1"/>
</dbReference>
<reference evidence="2 3" key="1">
    <citation type="journal article" date="2019" name="Nat. Med.">
        <title>A library of human gut bacterial isolates paired with longitudinal multiomics data enables mechanistic microbiome research.</title>
        <authorList>
            <person name="Poyet M."/>
            <person name="Groussin M."/>
            <person name="Gibbons S.M."/>
            <person name="Avila-Pacheco J."/>
            <person name="Jiang X."/>
            <person name="Kearney S.M."/>
            <person name="Perrotta A.R."/>
            <person name="Berdy B."/>
            <person name="Zhao S."/>
            <person name="Lieberman T.D."/>
            <person name="Swanson P.K."/>
            <person name="Smith M."/>
            <person name="Roesemann S."/>
            <person name="Alexander J.E."/>
            <person name="Rich S.A."/>
            <person name="Livny J."/>
            <person name="Vlamakis H."/>
            <person name="Clish C."/>
            <person name="Bullock K."/>
            <person name="Deik A."/>
            <person name="Scott J."/>
            <person name="Pierce K.A."/>
            <person name="Xavier R.J."/>
            <person name="Alm E.J."/>
        </authorList>
    </citation>
    <scope>NUCLEOTIDE SEQUENCE [LARGE SCALE GENOMIC DNA]</scope>
    <source>
        <strain evidence="2 3">BIOML-A1</strain>
    </source>
</reference>
<dbReference type="SUPFAM" id="SSF53187">
    <property type="entry name" value="Zn-dependent exopeptidases"/>
    <property type="match status" value="1"/>
</dbReference>
<dbReference type="RefSeq" id="WP_161170126.1">
    <property type="nucleotide sequence ID" value="NZ_WWSF01000001.1"/>
</dbReference>
<sequence>MAHLFLIAGHGAGDSGAVGYGYTEAERVRALARRIAAYGGSNVTLGDTNRNWYVDKGISSLKISKDWQILELHMDSNVSTAKGGHVIIKEGYNPDQYDTALANFIVSFFPGRANKIVGRAHLANVNLAAAKGYSYRLLENGFITNQGDLNKFNSQIDDLARGILKAFGISSAAPVASVKKKAEPIDGEIKAGGAFQNKTDKFGTISYQAHMRGIGWGNWQSDGLMVGSTGQNRRIEALHIKPVGETNVVVHMKGIGNKEYKNITKDTLIGTTGQNRRLEAIRITGKESFYLYRVHQKSIGWSEWANNGEWAGTTGKGLQMEALQIKKSMFSVEPHVQSKGWLPPKAAENVIGITGHALRLEAIRINPYGKTIKAKAHIQSKGWVDYGMITKDTIIGTVGEKKRIECLCFEGDFEYRVHIQSSGWTDWTKADGVATLGTVGQELRIEAIQFR</sequence>
<gene>
    <name evidence="2" type="ORF">GT576_02825</name>
</gene>
<dbReference type="Proteomes" id="UP000449249">
    <property type="component" value="Unassembled WGS sequence"/>
</dbReference>
<accession>A0A6N9JTT4</accession>
<evidence type="ECO:0000259" key="1">
    <source>
        <dbReference type="Pfam" id="PF01520"/>
    </source>
</evidence>
<evidence type="ECO:0000313" key="2">
    <source>
        <dbReference type="EMBL" id="MZK09302.1"/>
    </source>
</evidence>